<dbReference type="AlphaFoldDB" id="A0A8H3IN23"/>
<name>A0A8H3IN23_9LECA</name>
<reference evidence="1" key="1">
    <citation type="submission" date="2021-03" db="EMBL/GenBank/DDBJ databases">
        <authorList>
            <person name="Tagirdzhanova G."/>
        </authorList>
    </citation>
    <scope>NUCLEOTIDE SEQUENCE</scope>
</reference>
<keyword evidence="2" id="KW-1185">Reference proteome</keyword>
<accession>A0A8H3IN23</accession>
<proteinExistence type="predicted"/>
<comment type="caution">
    <text evidence="1">The sequence shown here is derived from an EMBL/GenBank/DDBJ whole genome shotgun (WGS) entry which is preliminary data.</text>
</comment>
<organism evidence="1 2">
    <name type="scientific">Imshaugia aleurites</name>
    <dbReference type="NCBI Taxonomy" id="172621"/>
    <lineage>
        <taxon>Eukaryota</taxon>
        <taxon>Fungi</taxon>
        <taxon>Dikarya</taxon>
        <taxon>Ascomycota</taxon>
        <taxon>Pezizomycotina</taxon>
        <taxon>Lecanoromycetes</taxon>
        <taxon>OSLEUM clade</taxon>
        <taxon>Lecanoromycetidae</taxon>
        <taxon>Lecanorales</taxon>
        <taxon>Lecanorineae</taxon>
        <taxon>Parmeliaceae</taxon>
        <taxon>Imshaugia</taxon>
    </lineage>
</organism>
<evidence type="ECO:0000313" key="2">
    <source>
        <dbReference type="Proteomes" id="UP000664534"/>
    </source>
</evidence>
<gene>
    <name evidence="1" type="ORF">IMSHALPRED_004704</name>
</gene>
<sequence length="380" mass="41202">MATIPTAIRLLQALAVLIFISSTFTAITLQQLQESFYVELDIDSGGNCDRDLEGTEMLPKVLAAFEDAWLLSSAGSEIPPSQIRARTQNEVSAYTFTRLRALLFLFFGVVVTSLGQFDPVSYGAYNNILSEFQGVSGLQTEPADPFGWGLPIFRCLEDCAQFYVHLADEAGLEDDSLSLAAEYYDQRCLGSMAFDPGPNGDFLPGLLYDRGFDEYYPGPLSDPEVGYCEAGDRFAFAIPVSGPATQLYGITVCEGFFGLDSFGSIPEIDGPATDTSQTFIGTSGAVLLTELLLMESRTGLLFQPRVEPTDDDWTSTDWAQWVFSDTSEGYAVSMTDCINLGLAKPSYALKNAPSYVHFALCLGLPDLDCTSSLPEGALAP</sequence>
<dbReference type="Proteomes" id="UP000664534">
    <property type="component" value="Unassembled WGS sequence"/>
</dbReference>
<protein>
    <submittedName>
        <fullName evidence="1">Uncharacterized protein</fullName>
    </submittedName>
</protein>
<evidence type="ECO:0000313" key="1">
    <source>
        <dbReference type="EMBL" id="CAF9919704.1"/>
    </source>
</evidence>
<dbReference type="EMBL" id="CAJPDT010000023">
    <property type="protein sequence ID" value="CAF9919704.1"/>
    <property type="molecule type" value="Genomic_DNA"/>
</dbReference>